<dbReference type="KEGG" id="bpf:BpOF4_03610"/>
<dbReference type="EMBL" id="CP001878">
    <property type="protein sequence ID" value="ADC48788.1"/>
    <property type="molecule type" value="Genomic_DNA"/>
</dbReference>
<evidence type="ECO:0000313" key="2">
    <source>
        <dbReference type="Proteomes" id="UP000001544"/>
    </source>
</evidence>
<evidence type="ECO:0000313" key="1">
    <source>
        <dbReference type="EMBL" id="ADC48788.1"/>
    </source>
</evidence>
<gene>
    <name evidence="1" type="ordered locus">BpOF4_03610</name>
</gene>
<dbReference type="RefSeq" id="WP_012960065.1">
    <property type="nucleotide sequence ID" value="NC_013791.2"/>
</dbReference>
<sequence>MSQKQLSEDFENIRVYKDRIRIFLILYIFSEETSSQDSIVYKKVFKSEVRIQKIDFLLRNPDYFSYELLLFAMEGKFDKQEIKGIVKEIFETKEPNIRRLEMERFFFGAYEDIDDVISFLKSIDFIDFKSRRSIDLKTIDKHYYITKYSHDRFENSLRHLPTIQWYIERCNLIKRFFGDLTGTQLKILQYQITEYRDASYKEYINDIQNDVKKLFSEMYGEEL</sequence>
<reference evidence="1 2" key="1">
    <citation type="journal article" date="2011" name="Environ. Microbiol.">
        <title>Genome of alkaliphilic Bacillus pseudofirmus OF4 reveals adaptations that support the ability to grow in an external pH range from 7.5 to 11.4.</title>
        <authorList>
            <person name="Janto B."/>
            <person name="Ahmed A."/>
            <person name="Ito M."/>
            <person name="Liu J."/>
            <person name="Hicks D.B."/>
            <person name="Pagni S."/>
            <person name="Fackelmayer O.J."/>
            <person name="Smith T.A."/>
            <person name="Earl J."/>
            <person name="Elbourne L.D."/>
            <person name="Hassan K."/>
            <person name="Paulsen I.T."/>
            <person name="Kolsto A.B."/>
            <person name="Tourasse N.J."/>
            <person name="Ehrlich G.D."/>
            <person name="Boissy R."/>
            <person name="Ivey D.M."/>
            <person name="Li G."/>
            <person name="Xue Y."/>
            <person name="Ma Y."/>
            <person name="Hu F.Z."/>
            <person name="Krulwich T.A."/>
        </authorList>
    </citation>
    <scope>NUCLEOTIDE SEQUENCE [LARGE SCALE GENOMIC DNA]</scope>
    <source>
        <strain evidence="2">ATCC BAA-2126 / JCM 17055 / OF4</strain>
    </source>
</reference>
<keyword evidence="2" id="KW-1185">Reference proteome</keyword>
<dbReference type="AlphaFoldDB" id="D3FX33"/>
<dbReference type="eggNOG" id="ENOG5031VYZ">
    <property type="taxonomic scope" value="Bacteria"/>
</dbReference>
<name>D3FX33_ALKPO</name>
<proteinExistence type="predicted"/>
<protein>
    <submittedName>
        <fullName evidence="1">Uncharacterized protein</fullName>
    </submittedName>
</protein>
<accession>D3FX33</accession>
<dbReference type="STRING" id="398511.BpOF4_03610"/>
<dbReference type="HOGENOM" id="CLU_1303555_0_0_9"/>
<organism evidence="1 2">
    <name type="scientific">Alkalihalophilus pseudofirmus (strain ATCC BAA-2126 / JCM 17055 / OF4)</name>
    <name type="common">Bacillus pseudofirmus</name>
    <dbReference type="NCBI Taxonomy" id="398511"/>
    <lineage>
        <taxon>Bacteria</taxon>
        <taxon>Bacillati</taxon>
        <taxon>Bacillota</taxon>
        <taxon>Bacilli</taxon>
        <taxon>Bacillales</taxon>
        <taxon>Bacillaceae</taxon>
        <taxon>Alkalihalophilus</taxon>
    </lineage>
</organism>
<dbReference type="Proteomes" id="UP000001544">
    <property type="component" value="Chromosome"/>
</dbReference>